<evidence type="ECO:0000313" key="1">
    <source>
        <dbReference type="EMBL" id="VAW73840.1"/>
    </source>
</evidence>
<name>A0A3B0YAL1_9ZZZZ</name>
<evidence type="ECO:0008006" key="2">
    <source>
        <dbReference type="Google" id="ProtNLM"/>
    </source>
</evidence>
<dbReference type="InterPro" id="IPR029044">
    <property type="entry name" value="Nucleotide-diphossugar_trans"/>
</dbReference>
<organism evidence="1">
    <name type="scientific">hydrothermal vent metagenome</name>
    <dbReference type="NCBI Taxonomy" id="652676"/>
    <lineage>
        <taxon>unclassified sequences</taxon>
        <taxon>metagenomes</taxon>
        <taxon>ecological metagenomes</taxon>
    </lineage>
</organism>
<dbReference type="EMBL" id="UOFN01000025">
    <property type="protein sequence ID" value="VAW73840.1"/>
    <property type="molecule type" value="Genomic_DNA"/>
</dbReference>
<proteinExistence type="predicted"/>
<sequence length="225" mass="24707">MKVMIGIPAARGALCNDTVTTVFHMQQYFYSINVAVQFVCVAQAEIVTARNVLAQLFLDSDCDLFIGLDDDVAVELNLVIKLVSLQLNFIGCYLPQRNLNLKSFAENIRTGMTDLDAQLSASPLVGPVTDEQGVFEVNEIGTGFYIVRKSLLTELIKKQLVVAQACTLPSFKKSIFGFFNNIIGEDGGITSEDYSFCKRIKQANYAVFAYKGPGISHTGLMTFSS</sequence>
<dbReference type="SUPFAM" id="SSF53448">
    <property type="entry name" value="Nucleotide-diphospho-sugar transferases"/>
    <property type="match status" value="1"/>
</dbReference>
<accession>A0A3B0YAL1</accession>
<dbReference type="AlphaFoldDB" id="A0A3B0YAL1"/>
<gene>
    <name evidence="1" type="ORF">MNBD_GAMMA15-2319</name>
</gene>
<reference evidence="1" key="1">
    <citation type="submission" date="2018-06" db="EMBL/GenBank/DDBJ databases">
        <authorList>
            <person name="Zhirakovskaya E."/>
        </authorList>
    </citation>
    <scope>NUCLEOTIDE SEQUENCE</scope>
</reference>
<protein>
    <recommendedName>
        <fullName evidence="2">Glycosyltransferase 2-like domain-containing protein</fullName>
    </recommendedName>
</protein>